<evidence type="ECO:0000256" key="1">
    <source>
        <dbReference type="PROSITE-ProRule" id="PRU00409"/>
    </source>
</evidence>
<name>A0ABU2MV98_9ACTN</name>
<dbReference type="PROSITE" id="PS50975">
    <property type="entry name" value="ATP_GRASP"/>
    <property type="match status" value="1"/>
</dbReference>
<dbReference type="Pfam" id="PF18604">
    <property type="entry name" value="PreAtp-grasp"/>
    <property type="match status" value="1"/>
</dbReference>
<dbReference type="Gene3D" id="3.30.470.20">
    <property type="entry name" value="ATP-grasp fold, B domain"/>
    <property type="match status" value="1"/>
</dbReference>
<dbReference type="InterPro" id="IPR011761">
    <property type="entry name" value="ATP-grasp"/>
</dbReference>
<gene>
    <name evidence="4" type="ORF">RM590_22995</name>
</gene>
<reference evidence="5" key="1">
    <citation type="submission" date="2023-07" db="EMBL/GenBank/DDBJ databases">
        <title>30 novel species of actinomycetes from the DSMZ collection.</title>
        <authorList>
            <person name="Nouioui I."/>
        </authorList>
    </citation>
    <scope>NUCLEOTIDE SEQUENCE [LARGE SCALE GENOMIC DNA]</scope>
    <source>
        <strain evidence="5">DSM 44938</strain>
    </source>
</reference>
<evidence type="ECO:0000259" key="3">
    <source>
        <dbReference type="PROSITE" id="PS50975"/>
    </source>
</evidence>
<accession>A0ABU2MV98</accession>
<keyword evidence="1" id="KW-0547">Nucleotide-binding</keyword>
<protein>
    <submittedName>
        <fullName evidence="4">Peptide ligase PGM1-related protein</fullName>
    </submittedName>
</protein>
<dbReference type="InterPro" id="IPR041356">
    <property type="entry name" value="PGM1_C"/>
</dbReference>
<dbReference type="Proteomes" id="UP001183246">
    <property type="component" value="Unassembled WGS sequence"/>
</dbReference>
<feature type="compositionally biased region" description="Low complexity" evidence="2">
    <location>
        <begin position="437"/>
        <end position="447"/>
    </location>
</feature>
<dbReference type="RefSeq" id="WP_311706576.1">
    <property type="nucleotide sequence ID" value="NZ_JAVREL010000014.1"/>
</dbReference>
<dbReference type="EMBL" id="JAVREL010000014">
    <property type="protein sequence ID" value="MDT0345445.1"/>
    <property type="molecule type" value="Genomic_DNA"/>
</dbReference>
<dbReference type="InterPro" id="IPR040754">
    <property type="entry name" value="PreAtp-grasp"/>
</dbReference>
<keyword evidence="4" id="KW-0436">Ligase</keyword>
<sequence>MTRLLVANDFIEDQAFVADARLKKTGWWAQRMVWFARDGDVLVMTTRPEDAYLDYVTSLTGTRLATLRVVVPPPGRLGSGVLTADRLADAGFRARLRAELDGRAVDQVLSLHPDPAVVDLARFLGAEHALAGHGFIAQGGGSLANSKVVFRAIAGGVGVPLPDGGVCGTRPGAEELITTMLADGPLMLKHDLRSGGRGNEVLSPVPGVDPVGAQRTVVLPDRAAVREYLAERWDWLTGHGQGRFVVERYFPGSQAVFAEFSLTDDGITFAGQGEMVSAPMAKAEIIPAPGLKPDTVAALLEGGEQLCRPLHAMGYRGLLSADAIVTPDQELYFTEYNGRITGSTHIYEIVGRHIVGPDYAENRVLLEIDGWQVPSFQEGVDLLRTSGLGYDRTTRTGVMLVMAFNPSVDSIRYVVVARNLDSAYEQARELEALTGTSPDSPAPDRTSSPPPPPPSGSERRA</sequence>
<dbReference type="GO" id="GO:0016874">
    <property type="term" value="F:ligase activity"/>
    <property type="evidence" value="ECO:0007669"/>
    <property type="project" value="UniProtKB-KW"/>
</dbReference>
<dbReference type="SUPFAM" id="SSF56059">
    <property type="entry name" value="Glutathione synthetase ATP-binding domain-like"/>
    <property type="match status" value="1"/>
</dbReference>
<comment type="caution">
    <text evidence="4">The sequence shown here is derived from an EMBL/GenBank/DDBJ whole genome shotgun (WGS) entry which is preliminary data.</text>
</comment>
<feature type="domain" description="ATP-grasp" evidence="3">
    <location>
        <begin position="151"/>
        <end position="368"/>
    </location>
</feature>
<keyword evidence="5" id="KW-1185">Reference proteome</keyword>
<feature type="region of interest" description="Disordered" evidence="2">
    <location>
        <begin position="430"/>
        <end position="461"/>
    </location>
</feature>
<proteinExistence type="predicted"/>
<evidence type="ECO:0000313" key="4">
    <source>
        <dbReference type="EMBL" id="MDT0345445.1"/>
    </source>
</evidence>
<dbReference type="Pfam" id="PF18105">
    <property type="entry name" value="PGM1_C"/>
    <property type="match status" value="1"/>
</dbReference>
<evidence type="ECO:0000256" key="2">
    <source>
        <dbReference type="SAM" id="MobiDB-lite"/>
    </source>
</evidence>
<keyword evidence="1" id="KW-0067">ATP-binding</keyword>
<evidence type="ECO:0000313" key="5">
    <source>
        <dbReference type="Proteomes" id="UP001183246"/>
    </source>
</evidence>
<organism evidence="4 5">
    <name type="scientific">Streptomyces litchfieldiae</name>
    <dbReference type="NCBI Taxonomy" id="3075543"/>
    <lineage>
        <taxon>Bacteria</taxon>
        <taxon>Bacillati</taxon>
        <taxon>Actinomycetota</taxon>
        <taxon>Actinomycetes</taxon>
        <taxon>Kitasatosporales</taxon>
        <taxon>Streptomycetaceae</taxon>
        <taxon>Streptomyces</taxon>
    </lineage>
</organism>